<reference evidence="10" key="1">
    <citation type="submission" date="2024-06" db="EMBL/GenBank/DDBJ databases">
        <title>Multi-omics analyses provide insights into the biosynthesis of the anticancer antibiotic pleurotin in Hohenbuehelia grisea.</title>
        <authorList>
            <person name="Weaver J.A."/>
            <person name="Alberti F."/>
        </authorList>
    </citation>
    <scope>NUCLEOTIDE SEQUENCE [LARGE SCALE GENOMIC DNA]</scope>
    <source>
        <strain evidence="10">T-177</strain>
    </source>
</reference>
<evidence type="ECO:0000256" key="2">
    <source>
        <dbReference type="ARBA" id="ARBA00022448"/>
    </source>
</evidence>
<organism evidence="9 10">
    <name type="scientific">Hohenbuehelia grisea</name>
    <dbReference type="NCBI Taxonomy" id="104357"/>
    <lineage>
        <taxon>Eukaryota</taxon>
        <taxon>Fungi</taxon>
        <taxon>Dikarya</taxon>
        <taxon>Basidiomycota</taxon>
        <taxon>Agaricomycotina</taxon>
        <taxon>Agaricomycetes</taxon>
        <taxon>Agaricomycetidae</taxon>
        <taxon>Agaricales</taxon>
        <taxon>Pleurotineae</taxon>
        <taxon>Pleurotaceae</taxon>
        <taxon>Hohenbuehelia</taxon>
    </lineage>
</organism>
<evidence type="ECO:0000256" key="3">
    <source>
        <dbReference type="ARBA" id="ARBA00022692"/>
    </source>
</evidence>
<evidence type="ECO:0000313" key="9">
    <source>
        <dbReference type="EMBL" id="KAL0947403.1"/>
    </source>
</evidence>
<dbReference type="Gene3D" id="1.20.1250.20">
    <property type="entry name" value="MFS general substrate transporter like domains"/>
    <property type="match status" value="1"/>
</dbReference>
<feature type="transmembrane region" description="Helical" evidence="7">
    <location>
        <begin position="131"/>
        <end position="152"/>
    </location>
</feature>
<evidence type="ECO:0000256" key="6">
    <source>
        <dbReference type="SAM" id="MobiDB-lite"/>
    </source>
</evidence>
<dbReference type="InterPro" id="IPR011701">
    <property type="entry name" value="MFS"/>
</dbReference>
<keyword evidence="2" id="KW-0813">Transport</keyword>
<feature type="transmembrane region" description="Helical" evidence="7">
    <location>
        <begin position="107"/>
        <end position="125"/>
    </location>
</feature>
<feature type="transmembrane region" description="Helical" evidence="7">
    <location>
        <begin position="407"/>
        <end position="426"/>
    </location>
</feature>
<gene>
    <name evidence="9" type="ORF">HGRIS_013516</name>
</gene>
<keyword evidence="3 7" id="KW-0812">Transmembrane</keyword>
<feature type="transmembrane region" description="Helical" evidence="7">
    <location>
        <begin position="446"/>
        <end position="472"/>
    </location>
</feature>
<dbReference type="Pfam" id="PF07690">
    <property type="entry name" value="MFS_1"/>
    <property type="match status" value="1"/>
</dbReference>
<dbReference type="Proteomes" id="UP001556367">
    <property type="component" value="Unassembled WGS sequence"/>
</dbReference>
<feature type="transmembrane region" description="Helical" evidence="7">
    <location>
        <begin position="517"/>
        <end position="535"/>
    </location>
</feature>
<dbReference type="InterPro" id="IPR020846">
    <property type="entry name" value="MFS_dom"/>
</dbReference>
<dbReference type="PROSITE" id="PS50850">
    <property type="entry name" value="MFS"/>
    <property type="match status" value="1"/>
</dbReference>
<dbReference type="InterPro" id="IPR036259">
    <property type="entry name" value="MFS_trans_sf"/>
</dbReference>
<feature type="region of interest" description="Disordered" evidence="6">
    <location>
        <begin position="239"/>
        <end position="275"/>
    </location>
</feature>
<evidence type="ECO:0000256" key="7">
    <source>
        <dbReference type="SAM" id="Phobius"/>
    </source>
</evidence>
<feature type="transmembrane region" description="Helical" evidence="7">
    <location>
        <begin position="338"/>
        <end position="365"/>
    </location>
</feature>
<name>A0ABR3IVV7_9AGAR</name>
<comment type="caution">
    <text evidence="9">The sequence shown here is derived from an EMBL/GenBank/DDBJ whole genome shotgun (WGS) entry which is preliminary data.</text>
</comment>
<feature type="transmembrane region" description="Helical" evidence="7">
    <location>
        <begin position="164"/>
        <end position="187"/>
    </location>
</feature>
<feature type="transmembrane region" description="Helical" evidence="7">
    <location>
        <begin position="377"/>
        <end position="400"/>
    </location>
</feature>
<sequence>MAPAAVQHDEASPLLTIDPEAQTARAPPTPLPKGQMAALCSVRLVDPIAFTQIFPYVNEFMSDLNLTQDPSRIGFYSGLVESAFALAQLCSIYQWAKLSDIVGRKPVIIAGIAGLGFATLLFGVSKSLPDVIISRCLSGLFSGNVAVIHSVLGEITDASNQALAFPIYGLFWPLGAIIGPLLGGTFSNPATKYPALFGGKFFHVYPYFLPCAVAACVAFISVFLAYFFLEETLPSKRRRIPNEKRAHQPTYGATNNFTGGTPSDGPVPTRPSYASLSRPVHETGATYAPSRNAPSTLLGRCDDDDARMLFLDAPEYQPREPEQQWSASALLKLPVIRALCLSGCALSFIGTAFDVVFVLFCYSAVESGGLALSASQIGYSLAIAGAVSAGIQLIFLPTLLRTFDIACMYNLCMALWPCAFAALPMLNLIARAGVDPLSDTPHITLLLWMGIALVLTISRVGCLAFSISMILVKEHAPPSALGAANGVTQLAQCLARAIAPAFVSSAFALSLDNDWLGGQAWVVVMIGICIAGCMFNSAITRARREAIAEGRVGASVDGVGMVGRH</sequence>
<accession>A0ABR3IVV7</accession>
<keyword evidence="4 7" id="KW-1133">Transmembrane helix</keyword>
<feature type="compositionally biased region" description="Polar residues" evidence="6">
    <location>
        <begin position="251"/>
        <end position="261"/>
    </location>
</feature>
<evidence type="ECO:0000256" key="1">
    <source>
        <dbReference type="ARBA" id="ARBA00004141"/>
    </source>
</evidence>
<protein>
    <recommendedName>
        <fullName evidence="8">Major facilitator superfamily (MFS) profile domain-containing protein</fullName>
    </recommendedName>
</protein>
<evidence type="ECO:0000256" key="4">
    <source>
        <dbReference type="ARBA" id="ARBA00022989"/>
    </source>
</evidence>
<dbReference type="SUPFAM" id="SSF103473">
    <property type="entry name" value="MFS general substrate transporter"/>
    <property type="match status" value="1"/>
</dbReference>
<dbReference type="EMBL" id="JASNQZ010000015">
    <property type="protein sequence ID" value="KAL0947403.1"/>
    <property type="molecule type" value="Genomic_DNA"/>
</dbReference>
<evidence type="ECO:0000259" key="8">
    <source>
        <dbReference type="PROSITE" id="PS50850"/>
    </source>
</evidence>
<evidence type="ECO:0000256" key="5">
    <source>
        <dbReference type="ARBA" id="ARBA00023136"/>
    </source>
</evidence>
<feature type="domain" description="Major facilitator superfamily (MFS) profile" evidence="8">
    <location>
        <begin position="35"/>
        <end position="544"/>
    </location>
</feature>
<dbReference type="PANTHER" id="PTHR23504:SF15">
    <property type="entry name" value="MAJOR FACILITATOR SUPERFAMILY (MFS) PROFILE DOMAIN-CONTAINING PROTEIN"/>
    <property type="match status" value="1"/>
</dbReference>
<feature type="transmembrane region" description="Helical" evidence="7">
    <location>
        <begin position="207"/>
        <end position="229"/>
    </location>
</feature>
<keyword evidence="10" id="KW-1185">Reference proteome</keyword>
<keyword evidence="5 7" id="KW-0472">Membrane</keyword>
<proteinExistence type="predicted"/>
<comment type="subcellular location">
    <subcellularLocation>
        <location evidence="1">Membrane</location>
        <topology evidence="1">Multi-pass membrane protein</topology>
    </subcellularLocation>
</comment>
<dbReference type="PANTHER" id="PTHR23504">
    <property type="entry name" value="MAJOR FACILITATOR SUPERFAMILY DOMAIN-CONTAINING PROTEIN 10"/>
    <property type="match status" value="1"/>
</dbReference>
<evidence type="ECO:0000313" key="10">
    <source>
        <dbReference type="Proteomes" id="UP001556367"/>
    </source>
</evidence>
<dbReference type="CDD" id="cd17330">
    <property type="entry name" value="MFS_SLC46_TetA_like"/>
    <property type="match status" value="1"/>
</dbReference>